<dbReference type="Proteomes" id="UP000029622">
    <property type="component" value="Unassembled WGS sequence"/>
</dbReference>
<dbReference type="PANTHER" id="PTHR33498">
    <property type="entry name" value="TRANSPOSASE FOR INSERTION SEQUENCE ELEMENT IS1557"/>
    <property type="match status" value="1"/>
</dbReference>
<sequence length="442" mass="52343">MLDLPEFKITDLKHNENDIRIYVEKKDKPDICPKCGTVEPRLRVHSSRNQEVRDKNILDKKVGLIYKRKRYKCMECGSTFYELSDSIAPKSRLTNRLRDYIAEQSKRRSFIELERELDISNVTIRDIFLEEMKYNLECGLDIETPSIIGIDEIHIQREGKHRKQAWAVICNGDEHTIMDILPNRNKATIVEYFRNLRNPENVEVVTMDMWSPYRDAVYETLPNAIVVADKYHVLRIANKVLDTLRKSYKGKLSKEQIKALKHDRYLLLKREHDLKPLPDIAFRDAWFNEIPELKVAYELKEEFFKIYDSKTKEEALRRYKEWKLKIPPDMKEFDEVIKSVEAWKTEVFNYFDYRITNAFVEGINSTIRAIEKQGRGYSFDVLRAKIMFCINHKVERPSYGEGVFYDMKFGGFNRFNPSINMRTKDYGVPFDDIIEALNEGLL</sequence>
<dbReference type="EMBL" id="AZTB01000007">
    <property type="protein sequence ID" value="KGG81094.1"/>
    <property type="molecule type" value="Genomic_DNA"/>
</dbReference>
<dbReference type="STRING" id="1156417.Y919_02770"/>
<organism evidence="3 4">
    <name type="scientific">Caloranaerobacter azorensis H53214</name>
    <dbReference type="NCBI Taxonomy" id="1156417"/>
    <lineage>
        <taxon>Bacteria</taxon>
        <taxon>Bacillati</taxon>
        <taxon>Bacillota</taxon>
        <taxon>Tissierellia</taxon>
        <taxon>Tissierellales</taxon>
        <taxon>Thermohalobacteraceae</taxon>
        <taxon>Caloranaerobacter</taxon>
    </lineage>
</organism>
<dbReference type="AlphaFoldDB" id="A0A096CX11"/>
<protein>
    <recommendedName>
        <fullName evidence="5">Transposase</fullName>
    </recommendedName>
</protein>
<evidence type="ECO:0008006" key="5">
    <source>
        <dbReference type="Google" id="ProtNLM"/>
    </source>
</evidence>
<dbReference type="NCBIfam" id="NF033550">
    <property type="entry name" value="transpos_ISL3"/>
    <property type="match status" value="1"/>
</dbReference>
<dbReference type="InterPro" id="IPR002560">
    <property type="entry name" value="Transposase_DDE"/>
</dbReference>
<dbReference type="Pfam" id="PF01610">
    <property type="entry name" value="DDE_Tnp_ISL3"/>
    <property type="match status" value="1"/>
</dbReference>
<dbReference type="InterPro" id="IPR047951">
    <property type="entry name" value="Transpos_ISL3"/>
</dbReference>
<dbReference type="Pfam" id="PF14690">
    <property type="entry name" value="Zn_ribbon_ISL3"/>
    <property type="match status" value="1"/>
</dbReference>
<evidence type="ECO:0000313" key="3">
    <source>
        <dbReference type="EMBL" id="KGG81094.1"/>
    </source>
</evidence>
<feature type="domain" description="Transposase IS204/IS1001/IS1096/IS1165 zinc-finger" evidence="2">
    <location>
        <begin position="29"/>
        <end position="76"/>
    </location>
</feature>
<evidence type="ECO:0000313" key="4">
    <source>
        <dbReference type="Proteomes" id="UP000029622"/>
    </source>
</evidence>
<evidence type="ECO:0000259" key="2">
    <source>
        <dbReference type="Pfam" id="PF14690"/>
    </source>
</evidence>
<accession>A0A096CX11</accession>
<proteinExistence type="predicted"/>
<reference evidence="3 4" key="1">
    <citation type="submission" date="2013-12" db="EMBL/GenBank/DDBJ databases">
        <title>Draft genome sequence of Caloranaerobacter sp. H53214.</title>
        <authorList>
            <person name="Jiang L.J."/>
            <person name="Shao Z.Z."/>
            <person name="Long M.N."/>
        </authorList>
    </citation>
    <scope>NUCLEOTIDE SEQUENCE [LARGE SCALE GENOMIC DNA]</scope>
    <source>
        <strain evidence="3 4">H53214</strain>
    </source>
</reference>
<dbReference type="PANTHER" id="PTHR33498:SF1">
    <property type="entry name" value="TRANSPOSASE FOR INSERTION SEQUENCE ELEMENT IS1557"/>
    <property type="match status" value="1"/>
</dbReference>
<feature type="domain" description="Transposase IS204/IS1001/IS1096/IS1165 DDE" evidence="1">
    <location>
        <begin position="148"/>
        <end position="386"/>
    </location>
</feature>
<comment type="caution">
    <text evidence="3">The sequence shown here is derived from an EMBL/GenBank/DDBJ whole genome shotgun (WGS) entry which is preliminary data.</text>
</comment>
<dbReference type="InterPro" id="IPR029261">
    <property type="entry name" value="Transposase_Znf"/>
</dbReference>
<gene>
    <name evidence="3" type="ORF">Y919_02770</name>
</gene>
<name>A0A096CX11_9FIRM</name>
<evidence type="ECO:0000259" key="1">
    <source>
        <dbReference type="Pfam" id="PF01610"/>
    </source>
</evidence>